<dbReference type="NCBIfam" id="NF009751">
    <property type="entry name" value="PRK13261.1-1"/>
    <property type="match status" value="1"/>
</dbReference>
<dbReference type="Gene3D" id="3.30.70.790">
    <property type="entry name" value="UreE, C-terminal domain"/>
    <property type="match status" value="1"/>
</dbReference>
<dbReference type="Proteomes" id="UP000008888">
    <property type="component" value="Chromosome"/>
</dbReference>
<dbReference type="InterPro" id="IPR036118">
    <property type="entry name" value="UreE_N_sf"/>
</dbReference>
<dbReference type="eggNOG" id="COG2371">
    <property type="taxonomic scope" value="Bacteria"/>
</dbReference>
<dbReference type="SMART" id="SM00988">
    <property type="entry name" value="UreE_N"/>
    <property type="match status" value="1"/>
</dbReference>
<dbReference type="GO" id="GO:0005737">
    <property type="term" value="C:cytoplasm"/>
    <property type="evidence" value="ECO:0007669"/>
    <property type="project" value="UniProtKB-SubCell"/>
</dbReference>
<organism evidence="8 9">
    <name type="scientific">Methylomonas methanica (strain DSM 25384 / MC09)</name>
    <dbReference type="NCBI Taxonomy" id="857087"/>
    <lineage>
        <taxon>Bacteria</taxon>
        <taxon>Pseudomonadati</taxon>
        <taxon>Pseudomonadota</taxon>
        <taxon>Gammaproteobacteria</taxon>
        <taxon>Methylococcales</taxon>
        <taxon>Methylococcaceae</taxon>
        <taxon>Methylomonas</taxon>
    </lineage>
</organism>
<sequence>MDKQRKVSRSSVREPTFKNPSRQRHKQQQNKMLKLTETTNTKETPDDTLTLPYDARQKSRQPATTQGGIQVGVFLPRGHTLRHGAVLTNSQGFKVRVEAAPEALSTVKCDEPLLFARACYHLGNRHVALQILPGELRFLTDHVLDQMLIGLGLTVEHQTLPFQPEAGAYHSHSHGH</sequence>
<feature type="domain" description="UreE urease accessory N-terminal" evidence="7">
    <location>
        <begin position="32"/>
        <end position="95"/>
    </location>
</feature>
<evidence type="ECO:0000256" key="4">
    <source>
        <dbReference type="ARBA" id="ARBA00023186"/>
    </source>
</evidence>
<dbReference type="HOGENOM" id="CLU_093757_2_0_6"/>
<dbReference type="KEGG" id="mmt:Metme_2543"/>
<dbReference type="SUPFAM" id="SSF69737">
    <property type="entry name" value="Urease metallochaperone UreE, C-terminal domain"/>
    <property type="match status" value="1"/>
</dbReference>
<dbReference type="GO" id="GO:0016151">
    <property type="term" value="F:nickel cation binding"/>
    <property type="evidence" value="ECO:0007669"/>
    <property type="project" value="UniProtKB-UniRule"/>
</dbReference>
<feature type="compositionally biased region" description="Basic and acidic residues" evidence="6">
    <location>
        <begin position="1"/>
        <end position="16"/>
    </location>
</feature>
<protein>
    <recommendedName>
        <fullName evidence="5">Urease accessory protein UreE</fullName>
    </recommendedName>
</protein>
<dbReference type="GO" id="GO:0065003">
    <property type="term" value="P:protein-containing complex assembly"/>
    <property type="evidence" value="ECO:0007669"/>
    <property type="project" value="InterPro"/>
</dbReference>
<keyword evidence="3 5" id="KW-0533">Nickel</keyword>
<dbReference type="Gene3D" id="2.60.260.20">
    <property type="entry name" value="Urease metallochaperone UreE, N-terminal domain"/>
    <property type="match status" value="1"/>
</dbReference>
<keyword evidence="4 5" id="KW-0143">Chaperone</keyword>
<dbReference type="GO" id="GO:0019627">
    <property type="term" value="P:urea metabolic process"/>
    <property type="evidence" value="ECO:0007669"/>
    <property type="project" value="InterPro"/>
</dbReference>
<evidence type="ECO:0000259" key="7">
    <source>
        <dbReference type="SMART" id="SM00988"/>
    </source>
</evidence>
<dbReference type="InterPro" id="IPR004029">
    <property type="entry name" value="UreE_N"/>
</dbReference>
<dbReference type="InterPro" id="IPR007864">
    <property type="entry name" value="UreE_C_dom"/>
</dbReference>
<reference evidence="8 9" key="1">
    <citation type="journal article" date="2011" name="J. Bacteriol.">
        <title>Complete Genome Sequence of the Aerobic Marine Methanotroph Methylomonas methanica MC09.</title>
        <authorList>
            <person name="Boden R."/>
            <person name="Cunliffe M."/>
            <person name="Scanlan J."/>
            <person name="Moussard H."/>
            <person name="Kits K.D."/>
            <person name="Klotz M.G."/>
            <person name="Jetten M.S."/>
            <person name="Vuilleumier S."/>
            <person name="Han J."/>
            <person name="Peters L."/>
            <person name="Mikhailova N."/>
            <person name="Teshima H."/>
            <person name="Tapia R."/>
            <person name="Kyrpides N."/>
            <person name="Ivanova N."/>
            <person name="Pagani I."/>
            <person name="Cheng J.F."/>
            <person name="Goodwin L."/>
            <person name="Han C."/>
            <person name="Hauser L."/>
            <person name="Land M.L."/>
            <person name="Lapidus A."/>
            <person name="Lucas S."/>
            <person name="Pitluck S."/>
            <person name="Woyke T."/>
            <person name="Stein L."/>
            <person name="Murrell J.C."/>
        </authorList>
    </citation>
    <scope>NUCLEOTIDE SEQUENCE [LARGE SCALE GENOMIC DNA]</scope>
    <source>
        <strain evidence="8 9">MC09</strain>
    </source>
</reference>
<evidence type="ECO:0000256" key="2">
    <source>
        <dbReference type="ARBA" id="ARBA00022490"/>
    </source>
</evidence>
<reference evidence="9" key="3">
    <citation type="submission" date="2011-05" db="EMBL/GenBank/DDBJ databases">
        <title>Complete sequence of Methylomonas methanica MC09.</title>
        <authorList>
            <consortium name="US DOE Joint Genome Institute"/>
            <person name="Lucas S."/>
            <person name="Han J."/>
            <person name="Lapidus A."/>
            <person name="Cheng J.-F."/>
            <person name="Goodwin L."/>
            <person name="Pitluck S."/>
            <person name="Peters L."/>
            <person name="Mikhailova N."/>
            <person name="Teshima H."/>
            <person name="Han C."/>
            <person name="Tapia R."/>
            <person name="Land M."/>
            <person name="Hauser L."/>
            <person name="Kyrpides N."/>
            <person name="Ivanova N."/>
            <person name="Pagani I."/>
            <person name="Stein L."/>
            <person name="Woyke T."/>
        </authorList>
    </citation>
    <scope>NUCLEOTIDE SEQUENCE [LARGE SCALE GENOMIC DNA]</scope>
    <source>
        <strain evidence="9">MC09</strain>
    </source>
</reference>
<feature type="compositionally biased region" description="Low complexity" evidence="6">
    <location>
        <begin position="35"/>
        <end position="50"/>
    </location>
</feature>
<evidence type="ECO:0000256" key="3">
    <source>
        <dbReference type="ARBA" id="ARBA00022596"/>
    </source>
</evidence>
<dbReference type="STRING" id="857087.Metme_2543"/>
<evidence type="ECO:0000256" key="6">
    <source>
        <dbReference type="SAM" id="MobiDB-lite"/>
    </source>
</evidence>
<reference key="2">
    <citation type="submission" date="2011-05" db="EMBL/GenBank/DDBJ databases">
        <title>Complete genome sequence of the aerobic marine methanotroph Methylomonas methanica MC09.</title>
        <authorList>
            <person name="Boden R."/>
            <person name="Cunliffe M."/>
            <person name="Scanlan J."/>
            <person name="Moussard H."/>
            <person name="Kits K.D."/>
            <person name="Klotz M."/>
            <person name="Jetten M."/>
            <person name="Vuilleumier S."/>
            <person name="Han J."/>
            <person name="Peters L."/>
            <person name="Mikhailova N."/>
            <person name="Teshima H."/>
            <person name="Tapia R."/>
            <person name="Kyrpides N."/>
            <person name="Ivanova N."/>
            <person name="Pagani I."/>
            <person name="Cheng J.-F."/>
            <person name="Goodwin L."/>
            <person name="Han C."/>
            <person name="Hauser L."/>
            <person name="Land M."/>
            <person name="Lapidus A."/>
            <person name="Lucas S."/>
            <person name="Pitluck S."/>
            <person name="Woyke T."/>
            <person name="Stein L.Y."/>
            <person name="Murrell C."/>
        </authorList>
    </citation>
    <scope>NUCLEOTIDE SEQUENCE</scope>
    <source>
        <strain>MC09</strain>
    </source>
</reference>
<dbReference type="SUPFAM" id="SSF69287">
    <property type="entry name" value="Urease metallochaperone UreE, N-terminal domain"/>
    <property type="match status" value="1"/>
</dbReference>
<comment type="subcellular location">
    <subcellularLocation>
        <location evidence="1 5">Cytoplasm</location>
    </subcellularLocation>
</comment>
<dbReference type="InterPro" id="IPR012406">
    <property type="entry name" value="UreE"/>
</dbReference>
<keyword evidence="2 5" id="KW-0963">Cytoplasm</keyword>
<dbReference type="AlphaFoldDB" id="F9ZXE6"/>
<accession>F9ZXE6</accession>
<dbReference type="EMBL" id="CP002738">
    <property type="protein sequence ID" value="AEG00934.1"/>
    <property type="molecule type" value="Genomic_DNA"/>
</dbReference>
<dbReference type="GO" id="GO:0051082">
    <property type="term" value="F:unfolded protein binding"/>
    <property type="evidence" value="ECO:0007669"/>
    <property type="project" value="UniProtKB-UniRule"/>
</dbReference>
<gene>
    <name evidence="5" type="primary">ureE</name>
    <name evidence="8" type="ordered locus">Metme_2543</name>
</gene>
<dbReference type="Pfam" id="PF02814">
    <property type="entry name" value="UreE_N"/>
    <property type="match status" value="1"/>
</dbReference>
<proteinExistence type="inferred from homology"/>
<comment type="function">
    <text evidence="5">Involved in urease metallocenter assembly. Binds nickel. Probably functions as a nickel donor during metallocenter assembly.</text>
</comment>
<evidence type="ECO:0000313" key="9">
    <source>
        <dbReference type="Proteomes" id="UP000008888"/>
    </source>
</evidence>
<evidence type="ECO:0000313" key="8">
    <source>
        <dbReference type="EMBL" id="AEG00934.1"/>
    </source>
</evidence>
<evidence type="ECO:0000256" key="1">
    <source>
        <dbReference type="ARBA" id="ARBA00004496"/>
    </source>
</evidence>
<keyword evidence="9" id="KW-1185">Reference proteome</keyword>
<dbReference type="Pfam" id="PF05194">
    <property type="entry name" value="UreE_C"/>
    <property type="match status" value="1"/>
</dbReference>
<comment type="similarity">
    <text evidence="5">Belongs to the UreE family.</text>
</comment>
<name>F9ZXE6_METMM</name>
<dbReference type="HAMAP" id="MF_00822">
    <property type="entry name" value="UreE"/>
    <property type="match status" value="1"/>
</dbReference>
<dbReference type="CDD" id="cd00571">
    <property type="entry name" value="UreE"/>
    <property type="match status" value="1"/>
</dbReference>
<feature type="region of interest" description="Disordered" evidence="6">
    <location>
        <begin position="1"/>
        <end position="65"/>
    </location>
</feature>
<evidence type="ECO:0000256" key="5">
    <source>
        <dbReference type="HAMAP-Rule" id="MF_00822"/>
    </source>
</evidence>
<dbReference type="GO" id="GO:0006457">
    <property type="term" value="P:protein folding"/>
    <property type="evidence" value="ECO:0007669"/>
    <property type="project" value="InterPro"/>
</dbReference>